<dbReference type="InterPro" id="IPR046433">
    <property type="entry name" value="ActCoA_hydro"/>
</dbReference>
<dbReference type="InterPro" id="IPR026888">
    <property type="entry name" value="AcetylCoA_hyd_C"/>
</dbReference>
<evidence type="ECO:0000259" key="1">
    <source>
        <dbReference type="Pfam" id="PF13336"/>
    </source>
</evidence>
<dbReference type="PANTHER" id="PTHR21432">
    <property type="entry name" value="ACETYL-COA HYDROLASE-RELATED"/>
    <property type="match status" value="1"/>
</dbReference>
<dbReference type="Proteomes" id="UP000183974">
    <property type="component" value="Unassembled WGS sequence"/>
</dbReference>
<dbReference type="GO" id="GO:0006083">
    <property type="term" value="P:acetate metabolic process"/>
    <property type="evidence" value="ECO:0007669"/>
    <property type="project" value="InterPro"/>
</dbReference>
<feature type="domain" description="Acetyl-CoA hydrolase/transferase C-terminal" evidence="1">
    <location>
        <begin position="259"/>
        <end position="411"/>
    </location>
</feature>
<dbReference type="STRING" id="337701.SAMN05444398_12822"/>
<dbReference type="GO" id="GO:0016787">
    <property type="term" value="F:hydrolase activity"/>
    <property type="evidence" value="ECO:0007669"/>
    <property type="project" value="UniProtKB-KW"/>
</dbReference>
<dbReference type="Gene3D" id="3.30.750.70">
    <property type="entry name" value="4-hydroxybutyrate coenzyme like domains"/>
    <property type="match status" value="1"/>
</dbReference>
<dbReference type="EMBL" id="FRBR01000028">
    <property type="protein sequence ID" value="SHM64956.1"/>
    <property type="molecule type" value="Genomic_DNA"/>
</dbReference>
<dbReference type="RefSeq" id="WP_073038061.1">
    <property type="nucleotide sequence ID" value="NZ_BMLR01000026.1"/>
</dbReference>
<evidence type="ECO:0000313" key="3">
    <source>
        <dbReference type="Proteomes" id="UP000183974"/>
    </source>
</evidence>
<keyword evidence="3" id="KW-1185">Reference proteome</keyword>
<dbReference type="PANTHER" id="PTHR21432:SF20">
    <property type="entry name" value="ACETYL-COA HYDROLASE"/>
    <property type="match status" value="1"/>
</dbReference>
<name>A0A1M7KI05_9RHOB</name>
<protein>
    <submittedName>
        <fullName evidence="2">Acetyl-CoA hydrolase</fullName>
    </submittedName>
</protein>
<reference evidence="2 3" key="1">
    <citation type="submission" date="2016-11" db="EMBL/GenBank/DDBJ databases">
        <authorList>
            <person name="Jaros S."/>
            <person name="Januszkiewicz K."/>
            <person name="Wedrychowicz H."/>
        </authorList>
    </citation>
    <scope>NUCLEOTIDE SEQUENCE [LARGE SCALE GENOMIC DNA]</scope>
    <source>
        <strain evidence="2 3">DSM 29589</strain>
    </source>
</reference>
<dbReference type="OrthoDB" id="9801795at2"/>
<keyword evidence="2" id="KW-0378">Hydrolase</keyword>
<evidence type="ECO:0000313" key="2">
    <source>
        <dbReference type="EMBL" id="SHM64956.1"/>
    </source>
</evidence>
<dbReference type="Pfam" id="PF13336">
    <property type="entry name" value="AcetylCoA_hyd_C"/>
    <property type="match status" value="1"/>
</dbReference>
<dbReference type="GO" id="GO:0008775">
    <property type="term" value="F:acetate CoA-transferase activity"/>
    <property type="evidence" value="ECO:0007669"/>
    <property type="project" value="InterPro"/>
</dbReference>
<accession>A0A1M7KI05</accession>
<dbReference type="Gene3D" id="3.40.1080.20">
    <property type="entry name" value="Acetyl-CoA hydrolase/transferase C-terminal domain"/>
    <property type="match status" value="1"/>
</dbReference>
<dbReference type="AlphaFoldDB" id="A0A1M7KI05"/>
<dbReference type="SUPFAM" id="SSF100950">
    <property type="entry name" value="NagB/RpiA/CoA transferase-like"/>
    <property type="match status" value="2"/>
</dbReference>
<dbReference type="Gene3D" id="3.40.1080.10">
    <property type="entry name" value="Glutaconate Coenzyme A-transferase"/>
    <property type="match status" value="1"/>
</dbReference>
<organism evidence="2 3">
    <name type="scientific">Roseovarius pacificus</name>
    <dbReference type="NCBI Taxonomy" id="337701"/>
    <lineage>
        <taxon>Bacteria</taxon>
        <taxon>Pseudomonadati</taxon>
        <taxon>Pseudomonadota</taxon>
        <taxon>Alphaproteobacteria</taxon>
        <taxon>Rhodobacterales</taxon>
        <taxon>Roseobacteraceae</taxon>
        <taxon>Roseovarius</taxon>
    </lineage>
</organism>
<proteinExistence type="predicted"/>
<gene>
    <name evidence="2" type="ORF">SAMN05444398_12822</name>
</gene>
<sequence length="414" mass="43250">MHQPKVTDTLRFADLIRPGDVVAWGQACGEPLSLTRQLMAQRHQIGGFGAFIGISLADSADPEHADCVRFRSFCGTGRNGRLAASGKLEILPQHYSQLASVLMRQVDVLMLQVARHPDGGYSLGACCDYVAALVPTARLVIAEVNRQAPVTDARIDALQIDVVVEADYAPAAMTAQPPSPANRRIAAHVASLIDDGATLQFGLGATPDCVAALLLDRKHLGLHGGVLSDAGMALMASGAIDNSRKPIDAGLSVAGTLLGTSQLLAFADGNAAIAMRRISHTHDNATIARLPAFTAINSALEVDLSGQANTESAGGRYLGTIGGAVDFSRGAQASEGGKAILALTATAQRRDGTLFSRIVPHLSGPATVGRGDIGIVVTEHGIADLRGQTLDERRRRLTAIADPAFQDDLIAADQ</sequence>
<dbReference type="InterPro" id="IPR037171">
    <property type="entry name" value="NagB/RpiA_transferase-like"/>
</dbReference>
<dbReference type="InterPro" id="IPR038460">
    <property type="entry name" value="AcetylCoA_hyd_C_sf"/>
</dbReference>